<evidence type="ECO:0008006" key="4">
    <source>
        <dbReference type="Google" id="ProtNLM"/>
    </source>
</evidence>
<dbReference type="GeneID" id="54351961"/>
<keyword evidence="1" id="KW-0732">Signal</keyword>
<reference evidence="2" key="1">
    <citation type="journal article" date="2020" name="Stud. Mycol.">
        <title>101 Dothideomycetes genomes: a test case for predicting lifestyles and emergence of pathogens.</title>
        <authorList>
            <person name="Haridas S."/>
            <person name="Albert R."/>
            <person name="Binder M."/>
            <person name="Bloem J."/>
            <person name="Labutti K."/>
            <person name="Salamov A."/>
            <person name="Andreopoulos B."/>
            <person name="Baker S."/>
            <person name="Barry K."/>
            <person name="Bills G."/>
            <person name="Bluhm B."/>
            <person name="Cannon C."/>
            <person name="Castanera R."/>
            <person name="Culley D."/>
            <person name="Daum C."/>
            <person name="Ezra D."/>
            <person name="Gonzalez J."/>
            <person name="Henrissat B."/>
            <person name="Kuo A."/>
            <person name="Liang C."/>
            <person name="Lipzen A."/>
            <person name="Lutzoni F."/>
            <person name="Magnuson J."/>
            <person name="Mondo S."/>
            <person name="Nolan M."/>
            <person name="Ohm R."/>
            <person name="Pangilinan J."/>
            <person name="Park H.-J."/>
            <person name="Ramirez L."/>
            <person name="Alfaro M."/>
            <person name="Sun H."/>
            <person name="Tritt A."/>
            <person name="Yoshinaga Y."/>
            <person name="Zwiers L.-H."/>
            <person name="Turgeon B."/>
            <person name="Goodwin S."/>
            <person name="Spatafora J."/>
            <person name="Crous P."/>
            <person name="Grigoriev I."/>
        </authorList>
    </citation>
    <scope>NUCLEOTIDE SEQUENCE</scope>
    <source>
        <strain evidence="2">CBS 183.55</strain>
    </source>
</reference>
<keyword evidence="3" id="KW-1185">Reference proteome</keyword>
<gene>
    <name evidence="2" type="ORF">M421DRAFT_426112</name>
</gene>
<protein>
    <recommendedName>
        <fullName evidence="4">Secreted protein</fullName>
    </recommendedName>
</protein>
<organism evidence="2 3">
    <name type="scientific">Didymella exigua CBS 183.55</name>
    <dbReference type="NCBI Taxonomy" id="1150837"/>
    <lineage>
        <taxon>Eukaryota</taxon>
        <taxon>Fungi</taxon>
        <taxon>Dikarya</taxon>
        <taxon>Ascomycota</taxon>
        <taxon>Pezizomycotina</taxon>
        <taxon>Dothideomycetes</taxon>
        <taxon>Pleosporomycetidae</taxon>
        <taxon>Pleosporales</taxon>
        <taxon>Pleosporineae</taxon>
        <taxon>Didymellaceae</taxon>
        <taxon>Didymella</taxon>
    </lineage>
</organism>
<evidence type="ECO:0000313" key="3">
    <source>
        <dbReference type="Proteomes" id="UP000800082"/>
    </source>
</evidence>
<accession>A0A6A5RBG3</accession>
<feature type="chain" id="PRO_5025470712" description="Secreted protein" evidence="1">
    <location>
        <begin position="25"/>
        <end position="72"/>
    </location>
</feature>
<name>A0A6A5RBG3_9PLEO</name>
<dbReference type="AlphaFoldDB" id="A0A6A5RBG3"/>
<evidence type="ECO:0000313" key="2">
    <source>
        <dbReference type="EMBL" id="KAF1923137.1"/>
    </source>
</evidence>
<dbReference type="Proteomes" id="UP000800082">
    <property type="component" value="Unassembled WGS sequence"/>
</dbReference>
<sequence length="72" mass="7933">MDAVRLLYNLLSLILFLVLKKASAQRVRSGAFPDRRSKSASMAASEDSVFHISLYCIPSSILSLPSQSFSQL</sequence>
<feature type="signal peptide" evidence="1">
    <location>
        <begin position="1"/>
        <end position="24"/>
    </location>
</feature>
<dbReference type="EMBL" id="ML979009">
    <property type="protein sequence ID" value="KAF1923137.1"/>
    <property type="molecule type" value="Genomic_DNA"/>
</dbReference>
<proteinExistence type="predicted"/>
<dbReference type="RefSeq" id="XP_033443390.1">
    <property type="nucleotide sequence ID" value="XM_033594293.1"/>
</dbReference>
<evidence type="ECO:0000256" key="1">
    <source>
        <dbReference type="SAM" id="SignalP"/>
    </source>
</evidence>